<dbReference type="AlphaFoldDB" id="A0A6H1ZWK6"/>
<name>A0A6H1ZWK6_9ZZZZ</name>
<gene>
    <name evidence="1" type="ORF">TM448A02610_0004</name>
</gene>
<organism evidence="1">
    <name type="scientific">viral metagenome</name>
    <dbReference type="NCBI Taxonomy" id="1070528"/>
    <lineage>
        <taxon>unclassified sequences</taxon>
        <taxon>metagenomes</taxon>
        <taxon>organismal metagenomes</taxon>
    </lineage>
</organism>
<evidence type="ECO:0000313" key="1">
    <source>
        <dbReference type="EMBL" id="QJA52313.1"/>
    </source>
</evidence>
<accession>A0A6H1ZWK6</accession>
<proteinExistence type="predicted"/>
<reference evidence="1" key="1">
    <citation type="submission" date="2020-03" db="EMBL/GenBank/DDBJ databases">
        <title>The deep terrestrial virosphere.</title>
        <authorList>
            <person name="Holmfeldt K."/>
            <person name="Nilsson E."/>
            <person name="Simone D."/>
            <person name="Lopez-Fernandez M."/>
            <person name="Wu X."/>
            <person name="de Brujin I."/>
            <person name="Lundin D."/>
            <person name="Andersson A."/>
            <person name="Bertilsson S."/>
            <person name="Dopson M."/>
        </authorList>
    </citation>
    <scope>NUCLEOTIDE SEQUENCE</scope>
    <source>
        <strain evidence="1">TM448A02610</strain>
    </source>
</reference>
<protein>
    <submittedName>
        <fullName evidence="1">Uncharacterized protein</fullName>
    </submittedName>
</protein>
<dbReference type="EMBL" id="MT144330">
    <property type="protein sequence ID" value="QJA52313.1"/>
    <property type="molecule type" value="Genomic_DNA"/>
</dbReference>
<sequence length="123" mass="14655">MNKNNFDKMMGIFAKVYERAIEPEVLSIYFNLFREIPDNQVKYITDNCLKKCNFFPRPADIFSFYDEYALEKREVRTTGQEEIERSRQGIRKLREEFGDKKEPIKIGDIIKEMKGGELKDENN</sequence>